<feature type="chain" id="PRO_5013592982" description="7TM GPCR serpentine receptor class x (Srx) domain-containing protein" evidence="2">
    <location>
        <begin position="19"/>
        <end position="181"/>
    </location>
</feature>
<sequence>MFAICVVSLSWLCWFSTAFIFHQLDDYSSEYLGKDILDKYGLVLFKQPVFVIVAYDENGNVRWENFFGLMVMSSLLGNQYGIMIYCAIVMSMKMQTKLSVLSEKLQKVHRQFYHVLILQITTPTLTLFLPVFALYFVPYLNIEISFPTGTILCTFALYPALDLLIMVYIASYYNQALKGIL</sequence>
<dbReference type="Proteomes" id="UP000230233">
    <property type="component" value="Chromosome V"/>
</dbReference>
<protein>
    <recommendedName>
        <fullName evidence="5">7TM GPCR serpentine receptor class x (Srx) domain-containing protein</fullName>
    </recommendedName>
</protein>
<evidence type="ECO:0000256" key="2">
    <source>
        <dbReference type="SAM" id="SignalP"/>
    </source>
</evidence>
<evidence type="ECO:0008006" key="5">
    <source>
        <dbReference type="Google" id="ProtNLM"/>
    </source>
</evidence>
<proteinExistence type="predicted"/>
<keyword evidence="2" id="KW-0732">Signal</keyword>
<keyword evidence="1" id="KW-0472">Membrane</keyword>
<organism evidence="3 4">
    <name type="scientific">Caenorhabditis nigoni</name>
    <dbReference type="NCBI Taxonomy" id="1611254"/>
    <lineage>
        <taxon>Eukaryota</taxon>
        <taxon>Metazoa</taxon>
        <taxon>Ecdysozoa</taxon>
        <taxon>Nematoda</taxon>
        <taxon>Chromadorea</taxon>
        <taxon>Rhabditida</taxon>
        <taxon>Rhabditina</taxon>
        <taxon>Rhabditomorpha</taxon>
        <taxon>Rhabditoidea</taxon>
        <taxon>Rhabditidae</taxon>
        <taxon>Peloderinae</taxon>
        <taxon>Caenorhabditis</taxon>
    </lineage>
</organism>
<keyword evidence="1" id="KW-1133">Transmembrane helix</keyword>
<evidence type="ECO:0000256" key="1">
    <source>
        <dbReference type="SAM" id="Phobius"/>
    </source>
</evidence>
<comment type="caution">
    <text evidence="3">The sequence shown here is derived from an EMBL/GenBank/DDBJ whole genome shotgun (WGS) entry which is preliminary data.</text>
</comment>
<feature type="signal peptide" evidence="2">
    <location>
        <begin position="1"/>
        <end position="18"/>
    </location>
</feature>
<evidence type="ECO:0000313" key="4">
    <source>
        <dbReference type="Proteomes" id="UP000230233"/>
    </source>
</evidence>
<feature type="transmembrane region" description="Helical" evidence="1">
    <location>
        <begin position="66"/>
        <end position="91"/>
    </location>
</feature>
<dbReference type="InterPro" id="IPR019428">
    <property type="entry name" value="7TM_GPCR_serpentine_rcpt_Str"/>
</dbReference>
<feature type="transmembrane region" description="Helical" evidence="1">
    <location>
        <begin position="149"/>
        <end position="173"/>
    </location>
</feature>
<dbReference type="OrthoDB" id="5832161at2759"/>
<keyword evidence="4" id="KW-1185">Reference proteome</keyword>
<name>A0A2G5TAB9_9PELO</name>
<dbReference type="EMBL" id="PDUG01000005">
    <property type="protein sequence ID" value="PIC24178.1"/>
    <property type="molecule type" value="Genomic_DNA"/>
</dbReference>
<evidence type="ECO:0000313" key="3">
    <source>
        <dbReference type="EMBL" id="PIC24178.1"/>
    </source>
</evidence>
<dbReference type="PANTHER" id="PTHR46000:SF11">
    <property type="entry name" value="SEVEN TM RECEPTOR"/>
    <property type="match status" value="1"/>
</dbReference>
<reference evidence="4" key="1">
    <citation type="submission" date="2017-10" db="EMBL/GenBank/DDBJ databases">
        <title>Rapid genome shrinkage in a self-fertile nematode reveals novel sperm competition proteins.</title>
        <authorList>
            <person name="Yin D."/>
            <person name="Schwarz E.M."/>
            <person name="Thomas C.G."/>
            <person name="Felde R.L."/>
            <person name="Korf I.F."/>
            <person name="Cutter A.D."/>
            <person name="Schartner C.M."/>
            <person name="Ralston E.J."/>
            <person name="Meyer B.J."/>
            <person name="Haag E.S."/>
        </authorList>
    </citation>
    <scope>NUCLEOTIDE SEQUENCE [LARGE SCALE GENOMIC DNA]</scope>
    <source>
        <strain evidence="4">JU1422</strain>
    </source>
</reference>
<feature type="transmembrane region" description="Helical" evidence="1">
    <location>
        <begin position="112"/>
        <end position="137"/>
    </location>
</feature>
<dbReference type="Pfam" id="PF10326">
    <property type="entry name" value="7TM_GPCR_Str"/>
    <property type="match status" value="1"/>
</dbReference>
<keyword evidence="1" id="KW-0812">Transmembrane</keyword>
<gene>
    <name evidence="3" type="primary">Cnig_chr_V.g17606</name>
    <name evidence="3" type="ORF">B9Z55_017606</name>
</gene>
<accession>A0A2G5TAB9</accession>
<dbReference type="AlphaFoldDB" id="A0A2G5TAB9"/>
<dbReference type="PANTHER" id="PTHR46000">
    <property type="entry name" value="SEVEN TM RECEPTOR-RELATED"/>
    <property type="match status" value="1"/>
</dbReference>